<evidence type="ECO:0000313" key="2">
    <source>
        <dbReference type="EMBL" id="EPS34826.1"/>
    </source>
</evidence>
<evidence type="ECO:0000256" key="1">
    <source>
        <dbReference type="SAM" id="MobiDB-lite"/>
    </source>
</evidence>
<feature type="compositionally biased region" description="Basic and acidic residues" evidence="1">
    <location>
        <begin position="75"/>
        <end position="86"/>
    </location>
</feature>
<dbReference type="AlphaFoldDB" id="S8A134"/>
<proteinExistence type="predicted"/>
<feature type="region of interest" description="Disordered" evidence="1">
    <location>
        <begin position="61"/>
        <end position="86"/>
    </location>
</feature>
<organism evidence="2 3">
    <name type="scientific">Penicillium oxalicum (strain 114-2 / CGMCC 5302)</name>
    <name type="common">Penicillium decumbens</name>
    <dbReference type="NCBI Taxonomy" id="933388"/>
    <lineage>
        <taxon>Eukaryota</taxon>
        <taxon>Fungi</taxon>
        <taxon>Dikarya</taxon>
        <taxon>Ascomycota</taxon>
        <taxon>Pezizomycotina</taxon>
        <taxon>Eurotiomycetes</taxon>
        <taxon>Eurotiomycetidae</taxon>
        <taxon>Eurotiales</taxon>
        <taxon>Aspergillaceae</taxon>
        <taxon>Penicillium</taxon>
    </lineage>
</organism>
<sequence>MRLSAKFQQPCVQSFWLDRWQECRVRQPGWMRGERRITEEWWAFSEDLEGDFKAGEDPTVVLPPVMSASPRNHGWKGEKKAEHQNK</sequence>
<evidence type="ECO:0000313" key="3">
    <source>
        <dbReference type="Proteomes" id="UP000019376"/>
    </source>
</evidence>
<dbReference type="Proteomes" id="UP000019376">
    <property type="component" value="Unassembled WGS sequence"/>
</dbReference>
<dbReference type="HOGENOM" id="CLU_2498581_0_0_1"/>
<dbReference type="EMBL" id="KB644415">
    <property type="protein sequence ID" value="EPS34826.1"/>
    <property type="molecule type" value="Genomic_DNA"/>
</dbReference>
<accession>S8A134</accession>
<gene>
    <name evidence="2" type="ORF">PDE_09790</name>
</gene>
<protein>
    <submittedName>
        <fullName evidence="2">Uncharacterized protein</fullName>
    </submittedName>
</protein>
<keyword evidence="3" id="KW-1185">Reference proteome</keyword>
<reference evidence="2 3" key="1">
    <citation type="journal article" date="2013" name="PLoS ONE">
        <title>Genomic and secretomic analyses reveal unique features of the lignocellulolytic enzyme system of Penicillium decumbens.</title>
        <authorList>
            <person name="Liu G."/>
            <person name="Zhang L."/>
            <person name="Wei X."/>
            <person name="Zou G."/>
            <person name="Qin Y."/>
            <person name="Ma L."/>
            <person name="Li J."/>
            <person name="Zheng H."/>
            <person name="Wang S."/>
            <person name="Wang C."/>
            <person name="Xun L."/>
            <person name="Zhao G.-P."/>
            <person name="Zhou Z."/>
            <person name="Qu Y."/>
        </authorList>
    </citation>
    <scope>NUCLEOTIDE SEQUENCE [LARGE SCALE GENOMIC DNA]</scope>
    <source>
        <strain evidence="3">114-2 / CGMCC 5302</strain>
    </source>
</reference>
<name>S8A134_PENO1</name>